<feature type="compositionally biased region" description="Polar residues" evidence="1">
    <location>
        <begin position="267"/>
        <end position="282"/>
    </location>
</feature>
<accession>A0AAQ3RVC5</accession>
<dbReference type="AlphaFoldDB" id="A0AAQ3RVC5"/>
<keyword evidence="3" id="KW-1185">Reference proteome</keyword>
<evidence type="ECO:0000313" key="3">
    <source>
        <dbReference type="Proteomes" id="UP001374535"/>
    </source>
</evidence>
<evidence type="ECO:0000256" key="1">
    <source>
        <dbReference type="SAM" id="MobiDB-lite"/>
    </source>
</evidence>
<dbReference type="Proteomes" id="UP001374535">
    <property type="component" value="Chromosome 6"/>
</dbReference>
<protein>
    <submittedName>
        <fullName evidence="2">Uncharacterized protein</fullName>
    </submittedName>
</protein>
<feature type="region of interest" description="Disordered" evidence="1">
    <location>
        <begin position="237"/>
        <end position="306"/>
    </location>
</feature>
<feature type="compositionally biased region" description="Basic and acidic residues" evidence="1">
    <location>
        <begin position="100"/>
        <end position="113"/>
    </location>
</feature>
<gene>
    <name evidence="2" type="ORF">V8G54_019107</name>
</gene>
<reference evidence="2 3" key="1">
    <citation type="journal article" date="2023" name="Life. Sci Alliance">
        <title>Evolutionary insights into 3D genome organization and epigenetic landscape of Vigna mungo.</title>
        <authorList>
            <person name="Junaid A."/>
            <person name="Singh B."/>
            <person name="Bhatia S."/>
        </authorList>
    </citation>
    <scope>NUCLEOTIDE SEQUENCE [LARGE SCALE GENOMIC DNA]</scope>
    <source>
        <strain evidence="2">Urdbean</strain>
    </source>
</reference>
<feature type="compositionally biased region" description="Polar residues" evidence="1">
    <location>
        <begin position="383"/>
        <end position="392"/>
    </location>
</feature>
<evidence type="ECO:0000313" key="2">
    <source>
        <dbReference type="EMBL" id="WVZ05761.1"/>
    </source>
</evidence>
<feature type="region of interest" description="Disordered" evidence="1">
    <location>
        <begin position="1"/>
        <end position="207"/>
    </location>
</feature>
<dbReference type="EMBL" id="CP144695">
    <property type="protein sequence ID" value="WVZ05761.1"/>
    <property type="molecule type" value="Genomic_DNA"/>
</dbReference>
<feature type="compositionally biased region" description="Polar residues" evidence="1">
    <location>
        <begin position="65"/>
        <end position="74"/>
    </location>
</feature>
<organism evidence="2 3">
    <name type="scientific">Vigna mungo</name>
    <name type="common">Black gram</name>
    <name type="synonym">Phaseolus mungo</name>
    <dbReference type="NCBI Taxonomy" id="3915"/>
    <lineage>
        <taxon>Eukaryota</taxon>
        <taxon>Viridiplantae</taxon>
        <taxon>Streptophyta</taxon>
        <taxon>Embryophyta</taxon>
        <taxon>Tracheophyta</taxon>
        <taxon>Spermatophyta</taxon>
        <taxon>Magnoliopsida</taxon>
        <taxon>eudicotyledons</taxon>
        <taxon>Gunneridae</taxon>
        <taxon>Pentapetalae</taxon>
        <taxon>rosids</taxon>
        <taxon>fabids</taxon>
        <taxon>Fabales</taxon>
        <taxon>Fabaceae</taxon>
        <taxon>Papilionoideae</taxon>
        <taxon>50 kb inversion clade</taxon>
        <taxon>NPAAA clade</taxon>
        <taxon>indigoferoid/millettioid clade</taxon>
        <taxon>Phaseoleae</taxon>
        <taxon>Vigna</taxon>
    </lineage>
</organism>
<feature type="compositionally biased region" description="Basic and acidic residues" evidence="1">
    <location>
        <begin position="170"/>
        <end position="188"/>
    </location>
</feature>
<sequence length="413" mass="44471">MDNQDQGRTRTRIPGLKGDDDHGVHACHSGSSGAVEGSNPSDKEHLSDNDSHSLGSAPSSGSMEPLQNSLSSANDVETVTDDVKVTDDDQMQDPSILQGEKPDSHVETLHKSTNDVQVESARGTQFPTSGDDNTSQEMEEGNVNVFTGPVCENRAGDEDNSALTNQSQLNEEREVLSPDETLSRKSWDLVDEESTEGSSDNEIYELSDEPGGFMYDLTSNIDSNYMDPFSKKRVSYDAGESSQQITLPTTETSGGIRLDNNEYADKSTPSGAQDNEMSTSSRANKECDDTPSVENLSGNSDVLPPSSVPHTCNDNGINRGSLDGNQGSNSGTIEVIEIFAEMTDSDDIILHSPVHSFIPMENANRINEPESSANEAVRVEGGNSPTVADSQNGTVRRGFNWASCLCCCLWGDR</sequence>
<feature type="compositionally biased region" description="Basic and acidic residues" evidence="1">
    <location>
        <begin position="41"/>
        <end position="51"/>
    </location>
</feature>
<name>A0AAQ3RVC5_VIGMU</name>
<proteinExistence type="predicted"/>
<feature type="compositionally biased region" description="Polar residues" evidence="1">
    <location>
        <begin position="114"/>
        <end position="136"/>
    </location>
</feature>
<feature type="region of interest" description="Disordered" evidence="1">
    <location>
        <begin position="369"/>
        <end position="392"/>
    </location>
</feature>
<feature type="compositionally biased region" description="Low complexity" evidence="1">
    <location>
        <begin position="52"/>
        <end position="62"/>
    </location>
</feature>
<feature type="compositionally biased region" description="Polar residues" evidence="1">
    <location>
        <begin position="240"/>
        <end position="253"/>
    </location>
</feature>